<dbReference type="EMBL" id="MEUM01000105">
    <property type="protein sequence ID" value="OGC41483.1"/>
    <property type="molecule type" value="Genomic_DNA"/>
</dbReference>
<dbReference type="InterPro" id="IPR005229">
    <property type="entry name" value="YicC/YloC-like"/>
</dbReference>
<evidence type="ECO:0000256" key="5">
    <source>
        <dbReference type="ARBA" id="ARBA00035648"/>
    </source>
</evidence>
<evidence type="ECO:0000256" key="3">
    <source>
        <dbReference type="ARBA" id="ARBA00022759"/>
    </source>
</evidence>
<dbReference type="Pfam" id="PF08340">
    <property type="entry name" value="YicC-like_C"/>
    <property type="match status" value="1"/>
</dbReference>
<protein>
    <submittedName>
        <fullName evidence="8">YicC family protein</fullName>
    </submittedName>
</protein>
<dbReference type="InterPro" id="IPR013527">
    <property type="entry name" value="YicC-like_N"/>
</dbReference>
<feature type="domain" description="Endoribonuclease YicC-like C-terminal" evidence="7">
    <location>
        <begin position="178"/>
        <end position="291"/>
    </location>
</feature>
<keyword evidence="4" id="KW-0378">Hydrolase</keyword>
<dbReference type="InterPro" id="IPR013551">
    <property type="entry name" value="YicC-like_C"/>
</dbReference>
<evidence type="ECO:0000259" key="7">
    <source>
        <dbReference type="Pfam" id="PF08340"/>
    </source>
</evidence>
<feature type="domain" description="Endoribonuclease YicC-like N-terminal" evidence="6">
    <location>
        <begin position="3"/>
        <end position="155"/>
    </location>
</feature>
<dbReference type="Proteomes" id="UP000177025">
    <property type="component" value="Unassembled WGS sequence"/>
</dbReference>
<dbReference type="Pfam" id="PF03755">
    <property type="entry name" value="YicC-like_N"/>
    <property type="match status" value="1"/>
</dbReference>
<comment type="cofactor">
    <cofactor evidence="1">
        <name>a divalent metal cation</name>
        <dbReference type="ChEBI" id="CHEBI:60240"/>
    </cofactor>
</comment>
<dbReference type="GO" id="GO:0004521">
    <property type="term" value="F:RNA endonuclease activity"/>
    <property type="evidence" value="ECO:0007669"/>
    <property type="project" value="InterPro"/>
</dbReference>
<dbReference type="GO" id="GO:0016787">
    <property type="term" value="F:hydrolase activity"/>
    <property type="evidence" value="ECO:0007669"/>
    <property type="project" value="UniProtKB-KW"/>
</dbReference>
<evidence type="ECO:0000256" key="1">
    <source>
        <dbReference type="ARBA" id="ARBA00001968"/>
    </source>
</evidence>
<accession>A0A1F4UB32</accession>
<sequence length="291" mass="33709">MAYSMTGIGSASGMIKKPNVKFEVAIKSYNHRFLEISIKCPNSLAAHEEEIRFEVQKRVSRGHIIVVITQDRELLPANIEIDRLMLEAYLNIMKELKRNRKITGELNINTLLSIPGIVKFSQTSSKETGIYTQFKPILERALSSFLKMKSKEGKNTVREINKSIKIIEKSVQQVEVLIPSRNENYKTKLIELVSQHKDGLDQNRFHQELFYLTDRSDITEECKRLISHIILFKEALAQADHPGRRIIFLLQEMQREANTLSVKANMFEISRLVVKIKEEIEKIREQSQNIE</sequence>
<reference evidence="8 9" key="1">
    <citation type="journal article" date="2016" name="Nat. Commun.">
        <title>Thousands of microbial genomes shed light on interconnected biogeochemical processes in an aquifer system.</title>
        <authorList>
            <person name="Anantharaman K."/>
            <person name="Brown C.T."/>
            <person name="Hug L.A."/>
            <person name="Sharon I."/>
            <person name="Castelle C.J."/>
            <person name="Probst A.J."/>
            <person name="Thomas B.C."/>
            <person name="Singh A."/>
            <person name="Wilkins M.J."/>
            <person name="Karaoz U."/>
            <person name="Brodie E.L."/>
            <person name="Williams K.H."/>
            <person name="Hubbard S.S."/>
            <person name="Banfield J.F."/>
        </authorList>
    </citation>
    <scope>NUCLEOTIDE SEQUENCE [LARGE SCALE GENOMIC DNA]</scope>
</reference>
<proteinExistence type="inferred from homology"/>
<dbReference type="PANTHER" id="PTHR30636:SF3">
    <property type="entry name" value="UPF0701 PROTEIN YICC"/>
    <property type="match status" value="1"/>
</dbReference>
<gene>
    <name evidence="8" type="ORF">A2Y85_07525</name>
</gene>
<name>A0A1F4UB32_UNCW3</name>
<evidence type="ECO:0000313" key="8">
    <source>
        <dbReference type="EMBL" id="OGC41483.1"/>
    </source>
</evidence>
<evidence type="ECO:0000256" key="2">
    <source>
        <dbReference type="ARBA" id="ARBA00022722"/>
    </source>
</evidence>
<evidence type="ECO:0000259" key="6">
    <source>
        <dbReference type="Pfam" id="PF03755"/>
    </source>
</evidence>
<dbReference type="PANTHER" id="PTHR30636">
    <property type="entry name" value="UPF0701 PROTEIN YICC"/>
    <property type="match status" value="1"/>
</dbReference>
<evidence type="ECO:0000256" key="4">
    <source>
        <dbReference type="ARBA" id="ARBA00022801"/>
    </source>
</evidence>
<organism evidence="8 9">
    <name type="scientific">candidate division WOR-3 bacterium RBG_13_43_14</name>
    <dbReference type="NCBI Taxonomy" id="1802590"/>
    <lineage>
        <taxon>Bacteria</taxon>
        <taxon>Bacteria division WOR-3</taxon>
    </lineage>
</organism>
<dbReference type="AlphaFoldDB" id="A0A1F4UB32"/>
<comment type="similarity">
    <text evidence="5">Belongs to the YicC/YloC family.</text>
</comment>
<dbReference type="NCBIfam" id="TIGR00255">
    <property type="entry name" value="YicC/YloC family endoribonuclease"/>
    <property type="match status" value="1"/>
</dbReference>
<evidence type="ECO:0000313" key="9">
    <source>
        <dbReference type="Proteomes" id="UP000177025"/>
    </source>
</evidence>
<keyword evidence="2" id="KW-0540">Nuclease</keyword>
<comment type="caution">
    <text evidence="8">The sequence shown here is derived from an EMBL/GenBank/DDBJ whole genome shotgun (WGS) entry which is preliminary data.</text>
</comment>
<keyword evidence="3" id="KW-0255">Endonuclease</keyword>